<dbReference type="GO" id="GO:0000981">
    <property type="term" value="F:DNA-binding transcription factor activity, RNA polymerase II-specific"/>
    <property type="evidence" value="ECO:0007669"/>
    <property type="project" value="TreeGrafter"/>
</dbReference>
<dbReference type="FunFam" id="4.10.280.10:FF:000030">
    <property type="entry name" value="Twist transcription factor"/>
    <property type="match status" value="1"/>
</dbReference>
<feature type="compositionally biased region" description="Basic and acidic residues" evidence="7">
    <location>
        <begin position="114"/>
        <end position="147"/>
    </location>
</feature>
<dbReference type="PANTHER" id="PTHR23349:SF50">
    <property type="entry name" value="PROTEIN TWIST"/>
    <property type="match status" value="1"/>
</dbReference>
<dbReference type="InterPro" id="IPR011598">
    <property type="entry name" value="bHLH_dom"/>
</dbReference>
<organism evidence="9 10">
    <name type="scientific">Elysia marginata</name>
    <dbReference type="NCBI Taxonomy" id="1093978"/>
    <lineage>
        <taxon>Eukaryota</taxon>
        <taxon>Metazoa</taxon>
        <taxon>Spiralia</taxon>
        <taxon>Lophotrochozoa</taxon>
        <taxon>Mollusca</taxon>
        <taxon>Gastropoda</taxon>
        <taxon>Heterobranchia</taxon>
        <taxon>Euthyneura</taxon>
        <taxon>Panpulmonata</taxon>
        <taxon>Sacoglossa</taxon>
        <taxon>Placobranchoidea</taxon>
        <taxon>Plakobranchidae</taxon>
        <taxon>Elysia</taxon>
    </lineage>
</organism>
<accession>A0AAV4F3A2</accession>
<dbReference type="AlphaFoldDB" id="A0AAV4F3A2"/>
<comment type="caution">
    <text evidence="9">The sequence shown here is derived from an EMBL/GenBank/DDBJ whole genome shotgun (WGS) entry which is preliminary data.</text>
</comment>
<feature type="compositionally biased region" description="Polar residues" evidence="7">
    <location>
        <begin position="229"/>
        <end position="251"/>
    </location>
</feature>
<keyword evidence="3" id="KW-0805">Transcription regulation</keyword>
<feature type="domain" description="BHLH" evidence="8">
    <location>
        <begin position="302"/>
        <end position="353"/>
    </location>
</feature>
<keyword evidence="1" id="KW-0217">Developmental protein</keyword>
<keyword evidence="6" id="KW-0539">Nucleus</keyword>
<dbReference type="GO" id="GO:0046983">
    <property type="term" value="F:protein dimerization activity"/>
    <property type="evidence" value="ECO:0007669"/>
    <property type="project" value="InterPro"/>
</dbReference>
<dbReference type="SMART" id="SM00353">
    <property type="entry name" value="HLH"/>
    <property type="match status" value="1"/>
</dbReference>
<dbReference type="GO" id="GO:0000977">
    <property type="term" value="F:RNA polymerase II transcription regulatory region sequence-specific DNA binding"/>
    <property type="evidence" value="ECO:0007669"/>
    <property type="project" value="TreeGrafter"/>
</dbReference>
<dbReference type="EMBL" id="BMAT01007596">
    <property type="protein sequence ID" value="GFR67434.1"/>
    <property type="molecule type" value="Genomic_DNA"/>
</dbReference>
<gene>
    <name evidence="9" type="ORF">ElyMa_003707000</name>
</gene>
<dbReference type="Gene3D" id="4.10.280.10">
    <property type="entry name" value="Helix-loop-helix DNA-binding domain"/>
    <property type="match status" value="1"/>
</dbReference>
<evidence type="ECO:0000256" key="1">
    <source>
        <dbReference type="ARBA" id="ARBA00022473"/>
    </source>
</evidence>
<sequence length="397" mass="44692">MKCIPNINKSNGRGRASGGALRRMEGEAGNGMQASNIMTLLSDSGVVGNSREHNKNTDCNYHTITRAKSLHFPLLNDLDFSDTNSHLFRDFSKSNDSSNKSHISVTDDPMSTEENLHNRHTTENISDQRRKNEDIESDSKQFTKGEHIQNVSTSQTQHNHLEHSPAKPHENNNLSNNVSHRRLGRKRQFSQIDKNLENKELQSAPSLELRSDSTSPTREDHRLSRDTHPSIQSINHISPSTNNFTSETATQLPPLYDTSRDSPATSPDISGNISSVSSNDSSSNNGRKKTKRVTQSMEELQNQRVLANVRERQRTQSLNDAFSQLRKIIPTLPSDKLSKIQTLKLASRYIDFLYQVLRSDEQDSKLSSSCSYVANERLSYAFSVWRMEGAWSTLGHG</sequence>
<proteinExistence type="predicted"/>
<dbReference type="PROSITE" id="PS50888">
    <property type="entry name" value="BHLH"/>
    <property type="match status" value="1"/>
</dbReference>
<feature type="compositionally biased region" description="Basic and acidic residues" evidence="7">
    <location>
        <begin position="217"/>
        <end position="228"/>
    </location>
</feature>
<dbReference type="InterPro" id="IPR050283">
    <property type="entry name" value="E-box_TF_Regulators"/>
</dbReference>
<dbReference type="GO" id="GO:0030154">
    <property type="term" value="P:cell differentiation"/>
    <property type="evidence" value="ECO:0007669"/>
    <property type="project" value="UniProtKB-KW"/>
</dbReference>
<feature type="region of interest" description="Disordered" evidence="7">
    <location>
        <begin position="196"/>
        <end position="297"/>
    </location>
</feature>
<feature type="compositionally biased region" description="Low complexity" evidence="7">
    <location>
        <begin position="266"/>
        <end position="285"/>
    </location>
</feature>
<protein>
    <submittedName>
        <fullName evidence="9">Twist protein</fullName>
    </submittedName>
</protein>
<evidence type="ECO:0000256" key="2">
    <source>
        <dbReference type="ARBA" id="ARBA00022782"/>
    </source>
</evidence>
<feature type="compositionally biased region" description="Basic and acidic residues" evidence="7">
    <location>
        <begin position="159"/>
        <end position="170"/>
    </location>
</feature>
<dbReference type="Proteomes" id="UP000762676">
    <property type="component" value="Unassembled WGS sequence"/>
</dbReference>
<evidence type="ECO:0000313" key="10">
    <source>
        <dbReference type="Proteomes" id="UP000762676"/>
    </source>
</evidence>
<evidence type="ECO:0000256" key="6">
    <source>
        <dbReference type="ARBA" id="ARBA00023242"/>
    </source>
</evidence>
<evidence type="ECO:0000256" key="5">
    <source>
        <dbReference type="ARBA" id="ARBA00023163"/>
    </source>
</evidence>
<name>A0AAV4F3A2_9GAST</name>
<evidence type="ECO:0000256" key="7">
    <source>
        <dbReference type="SAM" id="MobiDB-lite"/>
    </source>
</evidence>
<feature type="compositionally biased region" description="Polar residues" evidence="7">
    <location>
        <begin position="149"/>
        <end position="158"/>
    </location>
</feature>
<dbReference type="PANTHER" id="PTHR23349">
    <property type="entry name" value="BASIC HELIX-LOOP-HELIX TRANSCRIPTION FACTOR, TWIST"/>
    <property type="match status" value="1"/>
</dbReference>
<evidence type="ECO:0000259" key="8">
    <source>
        <dbReference type="PROSITE" id="PS50888"/>
    </source>
</evidence>
<keyword evidence="2" id="KW-0221">Differentiation</keyword>
<evidence type="ECO:0000313" key="9">
    <source>
        <dbReference type="EMBL" id="GFR67434.1"/>
    </source>
</evidence>
<evidence type="ECO:0000256" key="3">
    <source>
        <dbReference type="ARBA" id="ARBA00023015"/>
    </source>
</evidence>
<dbReference type="InterPro" id="IPR036638">
    <property type="entry name" value="HLH_DNA-bd_sf"/>
</dbReference>
<keyword evidence="5" id="KW-0804">Transcription</keyword>
<dbReference type="SUPFAM" id="SSF47459">
    <property type="entry name" value="HLH, helix-loop-helix DNA-binding domain"/>
    <property type="match status" value="1"/>
</dbReference>
<reference evidence="9 10" key="1">
    <citation type="journal article" date="2021" name="Elife">
        <title>Chloroplast acquisition without the gene transfer in kleptoplastic sea slugs, Plakobranchus ocellatus.</title>
        <authorList>
            <person name="Maeda T."/>
            <person name="Takahashi S."/>
            <person name="Yoshida T."/>
            <person name="Shimamura S."/>
            <person name="Takaki Y."/>
            <person name="Nagai Y."/>
            <person name="Toyoda A."/>
            <person name="Suzuki Y."/>
            <person name="Arimoto A."/>
            <person name="Ishii H."/>
            <person name="Satoh N."/>
            <person name="Nishiyama T."/>
            <person name="Hasebe M."/>
            <person name="Maruyama T."/>
            <person name="Minagawa J."/>
            <person name="Obokata J."/>
            <person name="Shigenobu S."/>
        </authorList>
    </citation>
    <scope>NUCLEOTIDE SEQUENCE [LARGE SCALE GENOMIC DNA]</scope>
</reference>
<keyword evidence="10" id="KW-1185">Reference proteome</keyword>
<evidence type="ECO:0000256" key="4">
    <source>
        <dbReference type="ARBA" id="ARBA00023125"/>
    </source>
</evidence>
<feature type="region of interest" description="Disordered" evidence="7">
    <location>
        <begin position="90"/>
        <end position="183"/>
    </location>
</feature>
<keyword evidence="4" id="KW-0238">DNA-binding</keyword>
<dbReference type="Pfam" id="PF00010">
    <property type="entry name" value="HLH"/>
    <property type="match status" value="1"/>
</dbReference>